<proteinExistence type="predicted"/>
<keyword evidence="1" id="KW-1133">Transmembrane helix</keyword>
<protein>
    <recommendedName>
        <fullName evidence="4">QacE family quaternary ammonium compound efflux SMR transporter</fullName>
    </recommendedName>
</protein>
<dbReference type="EMBL" id="CP139487">
    <property type="protein sequence ID" value="WPU65014.1"/>
    <property type="molecule type" value="Genomic_DNA"/>
</dbReference>
<organism evidence="2 3">
    <name type="scientific">Peredibacter starrii</name>
    <dbReference type="NCBI Taxonomy" id="28202"/>
    <lineage>
        <taxon>Bacteria</taxon>
        <taxon>Pseudomonadati</taxon>
        <taxon>Bdellovibrionota</taxon>
        <taxon>Bacteriovoracia</taxon>
        <taxon>Bacteriovoracales</taxon>
        <taxon>Bacteriovoracaceae</taxon>
        <taxon>Peredibacter</taxon>
    </lineage>
</organism>
<evidence type="ECO:0008006" key="4">
    <source>
        <dbReference type="Google" id="ProtNLM"/>
    </source>
</evidence>
<keyword evidence="1" id="KW-0472">Membrane</keyword>
<evidence type="ECO:0000313" key="2">
    <source>
        <dbReference type="EMBL" id="WPU65014.1"/>
    </source>
</evidence>
<reference evidence="2 3" key="1">
    <citation type="submission" date="2023-11" db="EMBL/GenBank/DDBJ databases">
        <title>Peredibacter starrii A3.12.</title>
        <authorList>
            <person name="Mitchell R.J."/>
        </authorList>
    </citation>
    <scope>NUCLEOTIDE SEQUENCE [LARGE SCALE GENOMIC DNA]</scope>
    <source>
        <strain evidence="2 3">A3.12</strain>
    </source>
</reference>
<keyword evidence="1" id="KW-0812">Transmembrane</keyword>
<sequence length="57" mass="6828">MKFYWLFFLLAALLEVVFVSLQFRNPSHGLYRKVPYAYGIIFIIFTIIAALPIERWM</sequence>
<gene>
    <name evidence="2" type="ORF">SOO65_20160</name>
</gene>
<evidence type="ECO:0000313" key="3">
    <source>
        <dbReference type="Proteomes" id="UP001324634"/>
    </source>
</evidence>
<dbReference type="AlphaFoldDB" id="A0AAX4HP40"/>
<dbReference type="KEGG" id="psti:SOO65_20160"/>
<feature type="transmembrane region" description="Helical" evidence="1">
    <location>
        <begin position="35"/>
        <end position="53"/>
    </location>
</feature>
<accession>A0AAX4HP40</accession>
<name>A0AAX4HP40_9BACT</name>
<evidence type="ECO:0000256" key="1">
    <source>
        <dbReference type="SAM" id="Phobius"/>
    </source>
</evidence>
<dbReference type="Proteomes" id="UP001324634">
    <property type="component" value="Chromosome"/>
</dbReference>
<keyword evidence="3" id="KW-1185">Reference proteome</keyword>
<dbReference type="RefSeq" id="WP_321394910.1">
    <property type="nucleotide sequence ID" value="NZ_CP139487.1"/>
</dbReference>